<dbReference type="EMBL" id="VOQR01000001">
    <property type="protein sequence ID" value="TXC72738.1"/>
    <property type="molecule type" value="Genomic_DNA"/>
</dbReference>
<keyword evidence="5" id="KW-1185">Reference proteome</keyword>
<organism evidence="4 5">
    <name type="scientific">Sphingomonas ginsenosidivorax</name>
    <dbReference type="NCBI Taxonomy" id="862135"/>
    <lineage>
        <taxon>Bacteria</taxon>
        <taxon>Pseudomonadati</taxon>
        <taxon>Pseudomonadota</taxon>
        <taxon>Alphaproteobacteria</taxon>
        <taxon>Sphingomonadales</taxon>
        <taxon>Sphingomonadaceae</taxon>
        <taxon>Sphingomonas</taxon>
    </lineage>
</organism>
<dbReference type="InterPro" id="IPR036291">
    <property type="entry name" value="NAD(P)-bd_dom_sf"/>
</dbReference>
<dbReference type="Gene3D" id="3.40.50.720">
    <property type="entry name" value="NAD(P)-binding Rossmann-like Domain"/>
    <property type="match status" value="1"/>
</dbReference>
<evidence type="ECO:0000313" key="5">
    <source>
        <dbReference type="Proteomes" id="UP000321250"/>
    </source>
</evidence>
<feature type="domain" description="Dihydrodipicolinate reductase N-terminal" evidence="3">
    <location>
        <begin position="11"/>
        <end position="105"/>
    </location>
</feature>
<evidence type="ECO:0000259" key="3">
    <source>
        <dbReference type="Pfam" id="PF01113"/>
    </source>
</evidence>
<comment type="caution">
    <text evidence="4">The sequence shown here is derived from an EMBL/GenBank/DDBJ whole genome shotgun (WGS) entry which is preliminary data.</text>
</comment>
<dbReference type="InterPro" id="IPR000846">
    <property type="entry name" value="DapB_N"/>
</dbReference>
<dbReference type="OrthoDB" id="4759936at2"/>
<dbReference type="GO" id="GO:0009089">
    <property type="term" value="P:lysine biosynthetic process via diaminopimelate"/>
    <property type="evidence" value="ECO:0007669"/>
    <property type="project" value="InterPro"/>
</dbReference>
<proteinExistence type="predicted"/>
<keyword evidence="1" id="KW-0521">NADP</keyword>
<protein>
    <submittedName>
        <fullName evidence="4">Dihydrodipicolinate reductase</fullName>
    </submittedName>
</protein>
<evidence type="ECO:0000256" key="2">
    <source>
        <dbReference type="ARBA" id="ARBA00023002"/>
    </source>
</evidence>
<accession>A0A5C6UNK8</accession>
<dbReference type="GO" id="GO:0008839">
    <property type="term" value="F:4-hydroxy-tetrahydrodipicolinate reductase"/>
    <property type="evidence" value="ECO:0007669"/>
    <property type="project" value="InterPro"/>
</dbReference>
<dbReference type="Proteomes" id="UP000321250">
    <property type="component" value="Unassembled WGS sequence"/>
</dbReference>
<dbReference type="AlphaFoldDB" id="A0A5C6UNK8"/>
<name>A0A5C6UNK8_9SPHN</name>
<dbReference type="Pfam" id="PF01113">
    <property type="entry name" value="DapB_N"/>
    <property type="match status" value="1"/>
</dbReference>
<sequence length="349" mass="37073">MPKRYRVVQWATGNVGSRALRNVIQHPYLDLAGVWVHSPDKVGRDAGTLCGIDPVGIAAVGTLEAVVALAPDCVLYMPHQANHDELTALLAAGINVVTTRTEFQNPARLDPALRARIEQACVQGNSSLHGTGSSPGFVTEALPIVLGSLQRRLDCLSISEFADVSSRNSPELLFQVMGFGSPPRAAADPGMLHHLRETFGGTLAVVADAMGVGFDSLEISGGLGFARHDVRIAAGLIPAGTVAATRAVITGVRDGKPLMRMLLNWYVSRDIETSDGEDWDLRESGWRLLVEGDCPLDVSITYPVAPEDYAEMTPGLTANRPVNAVAVVCEASPGIRTSADLPQVIARLA</sequence>
<keyword evidence="2" id="KW-0560">Oxidoreductase</keyword>
<dbReference type="CDD" id="cd24146">
    <property type="entry name" value="nat-AmDH_N_like"/>
    <property type="match status" value="1"/>
</dbReference>
<evidence type="ECO:0000256" key="1">
    <source>
        <dbReference type="ARBA" id="ARBA00022857"/>
    </source>
</evidence>
<dbReference type="SUPFAM" id="SSF51735">
    <property type="entry name" value="NAD(P)-binding Rossmann-fold domains"/>
    <property type="match status" value="1"/>
</dbReference>
<reference evidence="4 5" key="1">
    <citation type="journal article" date="2013" name="Antonie Van Leeuwenhoek">
        <title>Sphingomonas ginsenosidivorax sp. nov., with the ability to transform ginsenosides.</title>
        <authorList>
            <person name="Jin X.F."/>
            <person name="Kim J.K."/>
            <person name="Liu Q.M."/>
            <person name="Kang M.S."/>
            <person name="He D."/>
            <person name="Jin F.X."/>
            <person name="Kim S.C."/>
            <person name="Im W.T."/>
        </authorList>
    </citation>
    <scope>NUCLEOTIDE SEQUENCE [LARGE SCALE GENOMIC DNA]</scope>
    <source>
        <strain evidence="4 5">KHI67</strain>
    </source>
</reference>
<evidence type="ECO:0000313" key="4">
    <source>
        <dbReference type="EMBL" id="TXC72738.1"/>
    </source>
</evidence>
<gene>
    <name evidence="4" type="ORF">FSB78_04055</name>
</gene>